<dbReference type="InterPro" id="IPR021133">
    <property type="entry name" value="HEAT_type_2"/>
</dbReference>
<dbReference type="Gene3D" id="1.25.10.10">
    <property type="entry name" value="Leucine-rich Repeat Variant"/>
    <property type="match status" value="1"/>
</dbReference>
<reference evidence="2 3" key="1">
    <citation type="journal article" date="2015" name="Genome Biol.">
        <title>Comparative genomics of Steinernema reveals deeply conserved gene regulatory networks.</title>
        <authorList>
            <person name="Dillman A.R."/>
            <person name="Macchietto M."/>
            <person name="Porter C.F."/>
            <person name="Rogers A."/>
            <person name="Williams B."/>
            <person name="Antoshechkin I."/>
            <person name="Lee M.M."/>
            <person name="Goodwin Z."/>
            <person name="Lu X."/>
            <person name="Lewis E.E."/>
            <person name="Goodrich-Blair H."/>
            <person name="Stock S.P."/>
            <person name="Adams B.J."/>
            <person name="Sternberg P.W."/>
            <person name="Mortazavi A."/>
        </authorList>
    </citation>
    <scope>NUCLEOTIDE SEQUENCE [LARGE SCALE GENOMIC DNA]</scope>
    <source>
        <strain evidence="2 3">ALL</strain>
    </source>
</reference>
<sequence>MYGQYRRRIEGMKSRAVEAIRSRMQRNRNASNFPRFFSSNLIETSCSRGEITSTSTWFNDFGAPNHLQANSPNQKPLQDRKISQEISEMLAKYNMSEQLYTKFRDHRNVEETQTSMTPPLDHPYNLHNENEERVFIIDVCSILKDPVELGKVGTKMAALEELADRTRTGSLRLWDEFFDELAEVLLEVLQRTLYEDIRQKAMRTIAKICQSQPNRFSPIADIVFTSILKMCDDFDLLVRKTAAECGCILAVHMETNIVFSLLLPIINSSSTLQIPKIPESRIVNVALKMVQKLIGNQNKHALIEILPRVAPVIVEAYNNDETLIRNAAVLVLVAIYEIVGDELRIYMRHLHFSRIHIFEAYVKEVREGNVSIEIDIL</sequence>
<evidence type="ECO:0008006" key="4">
    <source>
        <dbReference type="Google" id="ProtNLM"/>
    </source>
</evidence>
<keyword evidence="3" id="KW-1185">Reference proteome</keyword>
<dbReference type="Proteomes" id="UP000298663">
    <property type="component" value="Unassembled WGS sequence"/>
</dbReference>
<name>A0A4U5MVP1_STECR</name>
<evidence type="ECO:0000313" key="2">
    <source>
        <dbReference type="EMBL" id="TKR73916.1"/>
    </source>
</evidence>
<reference evidence="2 3" key="2">
    <citation type="journal article" date="2019" name="G3 (Bethesda)">
        <title>Hybrid Assembly of the Genome of the Entomopathogenic Nematode Steinernema carpocapsae Identifies the X-Chromosome.</title>
        <authorList>
            <person name="Serra L."/>
            <person name="Macchietto M."/>
            <person name="Macias-Munoz A."/>
            <person name="McGill C.J."/>
            <person name="Rodriguez I.M."/>
            <person name="Rodriguez B."/>
            <person name="Murad R."/>
            <person name="Mortazavi A."/>
        </authorList>
    </citation>
    <scope>NUCLEOTIDE SEQUENCE [LARGE SCALE GENOMIC DNA]</scope>
    <source>
        <strain evidence="2 3">ALL</strain>
    </source>
</reference>
<proteinExistence type="predicted"/>
<dbReference type="InterPro" id="IPR011989">
    <property type="entry name" value="ARM-like"/>
</dbReference>
<protein>
    <recommendedName>
        <fullName evidence="4">TOG domain-containing protein</fullName>
    </recommendedName>
</protein>
<gene>
    <name evidence="2" type="ORF">L596_021161</name>
</gene>
<dbReference type="InterPro" id="IPR016024">
    <property type="entry name" value="ARM-type_fold"/>
</dbReference>
<dbReference type="EMBL" id="AZBU02000006">
    <property type="protein sequence ID" value="TKR73916.1"/>
    <property type="molecule type" value="Genomic_DNA"/>
</dbReference>
<dbReference type="PROSITE" id="PS50077">
    <property type="entry name" value="HEAT_REPEAT"/>
    <property type="match status" value="1"/>
</dbReference>
<accession>A0A4U5MVP1</accession>
<comment type="caution">
    <text evidence="2">The sequence shown here is derived from an EMBL/GenBank/DDBJ whole genome shotgun (WGS) entry which is preliminary data.</text>
</comment>
<dbReference type="AlphaFoldDB" id="A0A4U5MVP1"/>
<dbReference type="OrthoDB" id="46159at2759"/>
<evidence type="ECO:0000313" key="3">
    <source>
        <dbReference type="Proteomes" id="UP000298663"/>
    </source>
</evidence>
<dbReference type="SUPFAM" id="SSF48371">
    <property type="entry name" value="ARM repeat"/>
    <property type="match status" value="1"/>
</dbReference>
<evidence type="ECO:0000256" key="1">
    <source>
        <dbReference type="PROSITE-ProRule" id="PRU00103"/>
    </source>
</evidence>
<organism evidence="2 3">
    <name type="scientific">Steinernema carpocapsae</name>
    <name type="common">Entomopathogenic nematode</name>
    <dbReference type="NCBI Taxonomy" id="34508"/>
    <lineage>
        <taxon>Eukaryota</taxon>
        <taxon>Metazoa</taxon>
        <taxon>Ecdysozoa</taxon>
        <taxon>Nematoda</taxon>
        <taxon>Chromadorea</taxon>
        <taxon>Rhabditida</taxon>
        <taxon>Tylenchina</taxon>
        <taxon>Panagrolaimomorpha</taxon>
        <taxon>Strongyloidoidea</taxon>
        <taxon>Steinernematidae</taxon>
        <taxon>Steinernema</taxon>
    </lineage>
</organism>
<dbReference type="STRING" id="34508.A0A4U5MVP1"/>
<feature type="repeat" description="HEAT" evidence="1">
    <location>
        <begin position="309"/>
        <end position="342"/>
    </location>
</feature>